<evidence type="ECO:0000256" key="1">
    <source>
        <dbReference type="SAM" id="SignalP"/>
    </source>
</evidence>
<keyword evidence="3" id="KW-1185">Reference proteome</keyword>
<dbReference type="OrthoDB" id="637707at2"/>
<reference evidence="2 3" key="1">
    <citation type="submission" date="2017-10" db="EMBL/GenBank/DDBJ databases">
        <title>Whole genome of Pedobacter ginsengisoli T01R-27 isolated from tomato rhizosphere.</title>
        <authorList>
            <person name="Weon H.-Y."/>
            <person name="Lee S.A."/>
            <person name="Sang M.K."/>
            <person name="Song J."/>
        </authorList>
    </citation>
    <scope>NUCLEOTIDE SEQUENCE [LARGE SCALE GENOMIC DNA]</scope>
    <source>
        <strain evidence="2 3">T01R-27</strain>
    </source>
</reference>
<keyword evidence="1" id="KW-0732">Signal</keyword>
<organism evidence="2 3">
    <name type="scientific">Pedobacter ginsengisoli</name>
    <dbReference type="NCBI Taxonomy" id="363852"/>
    <lineage>
        <taxon>Bacteria</taxon>
        <taxon>Pseudomonadati</taxon>
        <taxon>Bacteroidota</taxon>
        <taxon>Sphingobacteriia</taxon>
        <taxon>Sphingobacteriales</taxon>
        <taxon>Sphingobacteriaceae</taxon>
        <taxon>Pedobacter</taxon>
    </lineage>
</organism>
<protein>
    <recommendedName>
        <fullName evidence="4">DUF4249 domain-containing protein</fullName>
    </recommendedName>
</protein>
<dbReference type="InterPro" id="IPR025345">
    <property type="entry name" value="DUF4249"/>
</dbReference>
<dbReference type="EMBL" id="CP024091">
    <property type="protein sequence ID" value="ATP59064.1"/>
    <property type="molecule type" value="Genomic_DNA"/>
</dbReference>
<dbReference type="AlphaFoldDB" id="A0A2D1UC43"/>
<dbReference type="KEGG" id="pgs:CPT03_22660"/>
<gene>
    <name evidence="2" type="ORF">CPT03_22660</name>
</gene>
<dbReference type="PROSITE" id="PS51257">
    <property type="entry name" value="PROKAR_LIPOPROTEIN"/>
    <property type="match status" value="1"/>
</dbReference>
<evidence type="ECO:0008006" key="4">
    <source>
        <dbReference type="Google" id="ProtNLM"/>
    </source>
</evidence>
<dbReference type="RefSeq" id="WP_099440936.1">
    <property type="nucleotide sequence ID" value="NZ_CP024091.1"/>
</dbReference>
<sequence>MLRKIKYLSLLLAVSFSICSCEKVIDVELNTSPNQLVIEGNITNKLGLQTIKISQSVAYTEPNDYPAVKGAVVNVTDDQGSSWIFTESTPGSYTFGPFKGEPGRTYSLKVNINNVLYTATSTMPDSVKIDSLDVKVFNFGSEKQKQAQVHYKDPAGVANQYRFVLKVNGAQSRSVYAENDRFTDGNNVPSVMFFTGKNNDDNQLKTGDKVEVEMQCIDKNVFIYWNTLSQQSQNGPGGGVTPGNPPSNISNNALGYFSAHTVSKKEMVVK</sequence>
<proteinExistence type="predicted"/>
<name>A0A2D1UC43_9SPHI</name>
<accession>A0A2D1UC43</accession>
<feature type="signal peptide" evidence="1">
    <location>
        <begin position="1"/>
        <end position="20"/>
    </location>
</feature>
<evidence type="ECO:0000313" key="3">
    <source>
        <dbReference type="Proteomes" id="UP000223749"/>
    </source>
</evidence>
<evidence type="ECO:0000313" key="2">
    <source>
        <dbReference type="EMBL" id="ATP59064.1"/>
    </source>
</evidence>
<feature type="chain" id="PRO_5013588332" description="DUF4249 domain-containing protein" evidence="1">
    <location>
        <begin position="21"/>
        <end position="270"/>
    </location>
</feature>
<dbReference type="Pfam" id="PF14054">
    <property type="entry name" value="DUF4249"/>
    <property type="match status" value="1"/>
</dbReference>
<dbReference type="Proteomes" id="UP000223749">
    <property type="component" value="Chromosome"/>
</dbReference>